<keyword evidence="5" id="KW-0963">Cytoplasm</keyword>
<dbReference type="GO" id="GO:0034498">
    <property type="term" value="P:early endosome to Golgi transport"/>
    <property type="evidence" value="ECO:0007669"/>
    <property type="project" value="EnsemblFungi"/>
</dbReference>
<dbReference type="GO" id="GO:0005769">
    <property type="term" value="C:early endosome"/>
    <property type="evidence" value="ECO:0007669"/>
    <property type="project" value="EnsemblFungi"/>
</dbReference>
<dbReference type="Pfam" id="PF00787">
    <property type="entry name" value="PX"/>
    <property type="match status" value="1"/>
</dbReference>
<dbReference type="GO" id="GO:0036010">
    <property type="term" value="P:protein localization to endosome"/>
    <property type="evidence" value="ECO:0007669"/>
    <property type="project" value="EnsemblFungi"/>
</dbReference>
<evidence type="ECO:0000256" key="1">
    <source>
        <dbReference type="ARBA" id="ARBA00004184"/>
    </source>
</evidence>
<dbReference type="STRING" id="1245769.A0A0C7N9J1"/>
<evidence type="ECO:0000256" key="11">
    <source>
        <dbReference type="SAM" id="MobiDB-lite"/>
    </source>
</evidence>
<evidence type="ECO:0000256" key="8">
    <source>
        <dbReference type="ARBA" id="ARBA00040748"/>
    </source>
</evidence>
<name>A0A0C7N9J1_9SACH</name>
<evidence type="ECO:0000256" key="10">
    <source>
        <dbReference type="SAM" id="Coils"/>
    </source>
</evidence>
<dbReference type="InterPro" id="IPR036871">
    <property type="entry name" value="PX_dom_sf"/>
</dbReference>
<feature type="coiled-coil region" evidence="10">
    <location>
        <begin position="351"/>
        <end position="378"/>
    </location>
</feature>
<evidence type="ECO:0000256" key="5">
    <source>
        <dbReference type="ARBA" id="ARBA00022490"/>
    </source>
</evidence>
<dbReference type="OrthoDB" id="205639at2759"/>
<dbReference type="Gene3D" id="1.20.1270.60">
    <property type="entry name" value="Arfaptin homology (AH) domain/BAR domain"/>
    <property type="match status" value="1"/>
</dbReference>
<evidence type="ECO:0000313" key="13">
    <source>
        <dbReference type="EMBL" id="CEP62083.1"/>
    </source>
</evidence>
<gene>
    <name evidence="13" type="ORF">LALA0_S04e07382g</name>
</gene>
<dbReference type="SMART" id="SM00312">
    <property type="entry name" value="PX"/>
    <property type="match status" value="1"/>
</dbReference>
<protein>
    <recommendedName>
        <fullName evidence="8">Sorting nexin-4</fullName>
    </recommendedName>
    <alternativeName>
        <fullName evidence="9">Autophagy-related protein 24</fullName>
    </alternativeName>
</protein>
<dbReference type="PANTHER" id="PTHR45949:SF2">
    <property type="entry name" value="SORTING NEXIN-4"/>
    <property type="match status" value="1"/>
</dbReference>
<dbReference type="RefSeq" id="XP_022628313.1">
    <property type="nucleotide sequence ID" value="XM_022772894.1"/>
</dbReference>
<dbReference type="Proteomes" id="UP000054304">
    <property type="component" value="Unassembled WGS sequence"/>
</dbReference>
<proteinExistence type="inferred from homology"/>
<keyword evidence="10" id="KW-0175">Coiled coil</keyword>
<dbReference type="EMBL" id="LN736363">
    <property type="protein sequence ID" value="CEP62083.1"/>
    <property type="molecule type" value="Genomic_DNA"/>
</dbReference>
<evidence type="ECO:0000256" key="6">
    <source>
        <dbReference type="ARBA" id="ARBA00023121"/>
    </source>
</evidence>
<dbReference type="GO" id="GO:0005829">
    <property type="term" value="C:cytosol"/>
    <property type="evidence" value="ECO:0007669"/>
    <property type="project" value="EnsemblFungi"/>
</dbReference>
<dbReference type="AlphaFoldDB" id="A0A0C7N9J1"/>
<dbReference type="PROSITE" id="PS50195">
    <property type="entry name" value="PX"/>
    <property type="match status" value="1"/>
</dbReference>
<dbReference type="GO" id="GO:0061723">
    <property type="term" value="P:glycophagy"/>
    <property type="evidence" value="ECO:0007669"/>
    <property type="project" value="EnsemblFungi"/>
</dbReference>
<dbReference type="GO" id="GO:0032266">
    <property type="term" value="F:phosphatidylinositol-3-phosphate binding"/>
    <property type="evidence" value="ECO:0007669"/>
    <property type="project" value="EnsemblFungi"/>
</dbReference>
<dbReference type="GO" id="GO:0034727">
    <property type="term" value="P:piecemeal microautophagy of the nucleus"/>
    <property type="evidence" value="ECO:0007669"/>
    <property type="project" value="EnsemblFungi"/>
</dbReference>
<dbReference type="InterPro" id="IPR001683">
    <property type="entry name" value="PX_dom"/>
</dbReference>
<keyword evidence="14" id="KW-1185">Reference proteome</keyword>
<dbReference type="SUPFAM" id="SSF64268">
    <property type="entry name" value="PX domain"/>
    <property type="match status" value="1"/>
</dbReference>
<dbReference type="GO" id="GO:0000422">
    <property type="term" value="P:autophagy of mitochondrion"/>
    <property type="evidence" value="ECO:0007669"/>
    <property type="project" value="EnsemblFungi"/>
</dbReference>
<dbReference type="GO" id="GO:0048471">
    <property type="term" value="C:perinuclear region of cytoplasm"/>
    <property type="evidence" value="ECO:0007669"/>
    <property type="project" value="EnsemblFungi"/>
</dbReference>
<dbReference type="HOGENOM" id="CLU_027221_0_0_1"/>
<dbReference type="Gene3D" id="3.30.1520.10">
    <property type="entry name" value="Phox-like domain"/>
    <property type="match status" value="1"/>
</dbReference>
<feature type="region of interest" description="Disordered" evidence="11">
    <location>
        <begin position="1"/>
        <end position="29"/>
    </location>
</feature>
<feature type="compositionally biased region" description="Polar residues" evidence="11">
    <location>
        <begin position="1"/>
        <end position="11"/>
    </location>
</feature>
<accession>A0A0C7N9J1</accession>
<evidence type="ECO:0000313" key="14">
    <source>
        <dbReference type="Proteomes" id="UP000054304"/>
    </source>
</evidence>
<comment type="similarity">
    <text evidence="3">Belongs to the sorting nexin family.</text>
</comment>
<dbReference type="GO" id="GO:0000407">
    <property type="term" value="C:phagophore assembly site"/>
    <property type="evidence" value="ECO:0007669"/>
    <property type="project" value="EnsemblFungi"/>
</dbReference>
<reference evidence="13 14" key="1">
    <citation type="submission" date="2014-12" db="EMBL/GenBank/DDBJ databases">
        <authorList>
            <person name="Neuveglise Cecile"/>
        </authorList>
    </citation>
    <scope>NUCLEOTIDE SEQUENCE [LARGE SCALE GENOMIC DNA]</scope>
    <source>
        <strain evidence="13 14">CBS 12615</strain>
    </source>
</reference>
<evidence type="ECO:0000256" key="3">
    <source>
        <dbReference type="ARBA" id="ARBA00010883"/>
    </source>
</evidence>
<dbReference type="GO" id="GO:0032456">
    <property type="term" value="P:endocytic recycling"/>
    <property type="evidence" value="ECO:0007669"/>
    <property type="project" value="EnsemblFungi"/>
</dbReference>
<evidence type="ECO:0000256" key="4">
    <source>
        <dbReference type="ARBA" id="ARBA00022448"/>
    </source>
</evidence>
<evidence type="ECO:0000256" key="7">
    <source>
        <dbReference type="ARBA" id="ARBA00023136"/>
    </source>
</evidence>
<comment type="subcellular location">
    <subcellularLocation>
        <location evidence="2">Cytoplasm</location>
    </subcellularLocation>
    <subcellularLocation>
        <location evidence="1">Endomembrane system</location>
        <topology evidence="1">Peripheral membrane protein</topology>
    </subcellularLocation>
</comment>
<dbReference type="GO" id="GO:0032258">
    <property type="term" value="P:cytoplasm to vacuole targeting by the Cvt pathway"/>
    <property type="evidence" value="ECO:0007669"/>
    <property type="project" value="EnsemblFungi"/>
</dbReference>
<evidence type="ECO:0000259" key="12">
    <source>
        <dbReference type="PROSITE" id="PS50195"/>
    </source>
</evidence>
<dbReference type="GO" id="GO:0061709">
    <property type="term" value="P:reticulophagy"/>
    <property type="evidence" value="ECO:0007669"/>
    <property type="project" value="TreeGrafter"/>
</dbReference>
<keyword evidence="7" id="KW-0472">Membrane</keyword>
<dbReference type="InterPro" id="IPR027267">
    <property type="entry name" value="AH/BAR_dom_sf"/>
</dbReference>
<dbReference type="SUPFAM" id="SSF103657">
    <property type="entry name" value="BAR/IMD domain-like"/>
    <property type="match status" value="1"/>
</dbReference>
<evidence type="ECO:0000256" key="2">
    <source>
        <dbReference type="ARBA" id="ARBA00004496"/>
    </source>
</evidence>
<sequence>MNETPNSNEPLQLSILVSDPQKQRDEQGKSSFYVTYQISTKTSDKSYYDAYHKQQNHSQDKNDGNSVEIIVVHRRYSDFLLLQSILSQDNPTCVIPPLPDKKVFQYIAGDRFSQTFTQKRCHSLQNFLRRISEHPVLSKSQLLMTFLTSGDWDAYRRSLSGSLNGGKDEVSDTFMNAFKSVHNQTEEFVEIKEKSDKLDHNVSKIDKVFHRVVKRQDSISDDYLKFSTHLQDLQELVSNNSVEDETLRSKVKLFNEGISQLSYGLKDLSKFLEYEYIVDLKDLEHYIDSVNQTVKMKDQKQIDYEELSNYLTRSINEKNNLISGYGGGNFFTSKLEELAGINQEAARREKISKLESKITSLTGEVDNAKEVADAFERAVLKEVAIFEEIKTKELKNSLASLADNQIDFYKKMVDTWTKVEEGL</sequence>
<evidence type="ECO:0000256" key="9">
    <source>
        <dbReference type="ARBA" id="ARBA00041273"/>
    </source>
</evidence>
<dbReference type="GO" id="GO:0010009">
    <property type="term" value="C:cytoplasmic side of endosome membrane"/>
    <property type="evidence" value="ECO:0007669"/>
    <property type="project" value="EnsemblFungi"/>
</dbReference>
<keyword evidence="4" id="KW-0813">Transport</keyword>
<organism evidence="13 14">
    <name type="scientific">Lachancea lanzarotensis</name>
    <dbReference type="NCBI Taxonomy" id="1245769"/>
    <lineage>
        <taxon>Eukaryota</taxon>
        <taxon>Fungi</taxon>
        <taxon>Dikarya</taxon>
        <taxon>Ascomycota</taxon>
        <taxon>Saccharomycotina</taxon>
        <taxon>Saccharomycetes</taxon>
        <taxon>Saccharomycetales</taxon>
        <taxon>Saccharomycetaceae</taxon>
        <taxon>Lachancea</taxon>
    </lineage>
</organism>
<keyword evidence="6" id="KW-0446">Lipid-binding</keyword>
<dbReference type="GeneID" id="34685532"/>
<dbReference type="PANTHER" id="PTHR45949">
    <property type="entry name" value="SORTING NEXIN-4"/>
    <property type="match status" value="1"/>
</dbReference>
<feature type="domain" description="PX" evidence="12">
    <location>
        <begin position="14"/>
        <end position="154"/>
    </location>
</feature>